<name>A0A4Y7IZE0_PAPSO</name>
<dbReference type="Gene3D" id="1.20.1260.60">
    <property type="entry name" value="Vacuolar protein sorting-associated protein Ist1"/>
    <property type="match status" value="1"/>
</dbReference>
<dbReference type="STRING" id="3469.A0A4Y7IZE0"/>
<sequence length="351" mass="40330">MNSLFSIFFGRSKASKCKTVIKRLQCRLKLMKNKRNLMIRQSREDNLPLLENGQNQRAFDRAEKLYEDQGTVDVYELLDNFCEFIMINLPYIWQNRDFRNDINEAASSLIYASARCGGDLPELLKLRKLFGDQYGHTFEIAAVELLPGNLVSPSLIRKLSAKSISDNVKFRLIKEIAKENGYAFYYDDSRHGEESYLFNNTEEISPEELRFLETGDHFQENYASSRESCTGETNPLKKKIVQRSMMLPPPQKTKETPMDQFIRSVSLQSHQRHSTSNTGSSPSCSHVHPNLPEYDDLEARFAAIKREHSRSSTSSSSPCSHIHPKLPEYYVLEAKFVAIKREHSRSGTSHS</sequence>
<dbReference type="EMBL" id="CM010717">
    <property type="protein sequence ID" value="RZC53967.1"/>
    <property type="molecule type" value="Genomic_DNA"/>
</dbReference>
<dbReference type="GO" id="GO:0015031">
    <property type="term" value="P:protein transport"/>
    <property type="evidence" value="ECO:0007669"/>
    <property type="project" value="InterPro"/>
</dbReference>
<organism evidence="3 4">
    <name type="scientific">Papaver somniferum</name>
    <name type="common">Opium poppy</name>
    <dbReference type="NCBI Taxonomy" id="3469"/>
    <lineage>
        <taxon>Eukaryota</taxon>
        <taxon>Viridiplantae</taxon>
        <taxon>Streptophyta</taxon>
        <taxon>Embryophyta</taxon>
        <taxon>Tracheophyta</taxon>
        <taxon>Spermatophyta</taxon>
        <taxon>Magnoliopsida</taxon>
        <taxon>Ranunculales</taxon>
        <taxon>Papaveraceae</taxon>
        <taxon>Papaveroideae</taxon>
        <taxon>Papaver</taxon>
    </lineage>
</organism>
<dbReference type="PANTHER" id="PTHR12161:SF44">
    <property type="entry name" value="REGULATOR OF VPS4 ACTIVITY IN THE MVB PATHWAY PROTEIN"/>
    <property type="match status" value="1"/>
</dbReference>
<dbReference type="Pfam" id="PF03398">
    <property type="entry name" value="Ist1"/>
    <property type="match status" value="1"/>
</dbReference>
<dbReference type="Proteomes" id="UP000316621">
    <property type="component" value="Chromosome 3"/>
</dbReference>
<accession>A0A4Y7IZE0</accession>
<proteinExistence type="inferred from homology"/>
<evidence type="ECO:0008006" key="5">
    <source>
        <dbReference type="Google" id="ProtNLM"/>
    </source>
</evidence>
<dbReference type="FunFam" id="1.20.1260.60:FF:000002">
    <property type="entry name" value="Vacuolar protein sorting-associated protein IST1"/>
    <property type="match status" value="1"/>
</dbReference>
<evidence type="ECO:0000313" key="4">
    <source>
        <dbReference type="Proteomes" id="UP000316621"/>
    </source>
</evidence>
<feature type="region of interest" description="Disordered" evidence="2">
    <location>
        <begin position="266"/>
        <end position="291"/>
    </location>
</feature>
<feature type="compositionally biased region" description="Low complexity" evidence="2">
    <location>
        <begin position="274"/>
        <end position="285"/>
    </location>
</feature>
<dbReference type="Gramene" id="RZC53967">
    <property type="protein sequence ID" value="RZC53967"/>
    <property type="gene ID" value="C5167_012825"/>
</dbReference>
<keyword evidence="4" id="KW-1185">Reference proteome</keyword>
<evidence type="ECO:0000313" key="3">
    <source>
        <dbReference type="EMBL" id="RZC53967.1"/>
    </source>
</evidence>
<comment type="similarity">
    <text evidence="1">Belongs to the IST1 family.</text>
</comment>
<protein>
    <recommendedName>
        <fullName evidence="5">IST1-like protein</fullName>
    </recommendedName>
</protein>
<dbReference type="OMA" id="NSIANDH"/>
<dbReference type="PANTHER" id="PTHR12161">
    <property type="entry name" value="IST1 FAMILY MEMBER"/>
    <property type="match status" value="1"/>
</dbReference>
<reference evidence="3 4" key="1">
    <citation type="journal article" date="2018" name="Science">
        <title>The opium poppy genome and morphinan production.</title>
        <authorList>
            <person name="Guo L."/>
            <person name="Winzer T."/>
            <person name="Yang X."/>
            <person name="Li Y."/>
            <person name="Ning Z."/>
            <person name="He Z."/>
            <person name="Teodor R."/>
            <person name="Lu Y."/>
            <person name="Bowser T.A."/>
            <person name="Graham I.A."/>
            <person name="Ye K."/>
        </authorList>
    </citation>
    <scope>NUCLEOTIDE SEQUENCE [LARGE SCALE GENOMIC DNA]</scope>
    <source>
        <strain evidence="4">cv. HN1</strain>
        <tissue evidence="3">Leaves</tissue>
    </source>
</reference>
<dbReference type="InterPro" id="IPR042277">
    <property type="entry name" value="IST1-like"/>
</dbReference>
<evidence type="ECO:0000256" key="2">
    <source>
        <dbReference type="SAM" id="MobiDB-lite"/>
    </source>
</evidence>
<evidence type="ECO:0000256" key="1">
    <source>
        <dbReference type="ARBA" id="ARBA00005536"/>
    </source>
</evidence>
<gene>
    <name evidence="3" type="ORF">C5167_012825</name>
</gene>
<dbReference type="AlphaFoldDB" id="A0A4Y7IZE0"/>
<dbReference type="InterPro" id="IPR005061">
    <property type="entry name" value="Ist1"/>
</dbReference>